<reference evidence="7" key="1">
    <citation type="submission" date="2021-03" db="EMBL/GenBank/DDBJ databases">
        <authorList>
            <person name="Tagirdzhanova G."/>
        </authorList>
    </citation>
    <scope>NUCLEOTIDE SEQUENCE</scope>
</reference>
<dbReference type="PANTHER" id="PTHR47469">
    <property type="entry name" value="MONOOXYGENASE-LIKE"/>
    <property type="match status" value="1"/>
</dbReference>
<evidence type="ECO:0000256" key="3">
    <source>
        <dbReference type="ARBA" id="ARBA00023002"/>
    </source>
</evidence>
<accession>A0A8H3EHX4</accession>
<dbReference type="SUPFAM" id="SSF51905">
    <property type="entry name" value="FAD/NAD(P)-binding domain"/>
    <property type="match status" value="1"/>
</dbReference>
<dbReference type="InterPro" id="IPR054707">
    <property type="entry name" value="DhpH_subs-bd"/>
</dbReference>
<keyword evidence="4" id="KW-1133">Transmembrane helix</keyword>
<evidence type="ECO:0000313" key="7">
    <source>
        <dbReference type="EMBL" id="CAF9905564.1"/>
    </source>
</evidence>
<dbReference type="PRINTS" id="PR00420">
    <property type="entry name" value="RNGMNOXGNASE"/>
</dbReference>
<keyword evidence="8" id="KW-1185">Reference proteome</keyword>
<dbReference type="Pfam" id="PF01494">
    <property type="entry name" value="FAD_binding_3"/>
    <property type="match status" value="1"/>
</dbReference>
<evidence type="ECO:0008006" key="9">
    <source>
        <dbReference type="Google" id="ProtNLM"/>
    </source>
</evidence>
<evidence type="ECO:0000313" key="8">
    <source>
        <dbReference type="Proteomes" id="UP000664169"/>
    </source>
</evidence>
<dbReference type="Proteomes" id="UP000664169">
    <property type="component" value="Unassembled WGS sequence"/>
</dbReference>
<dbReference type="GO" id="GO:0016491">
    <property type="term" value="F:oxidoreductase activity"/>
    <property type="evidence" value="ECO:0007669"/>
    <property type="project" value="UniProtKB-KW"/>
</dbReference>
<dbReference type="GO" id="GO:0071949">
    <property type="term" value="F:FAD binding"/>
    <property type="evidence" value="ECO:0007669"/>
    <property type="project" value="InterPro"/>
</dbReference>
<name>A0A8H3EHX4_9LECA</name>
<dbReference type="InterPro" id="IPR036188">
    <property type="entry name" value="FAD/NAD-bd_sf"/>
</dbReference>
<feature type="domain" description="2,6-dihydroxypyridine 3-monooxygenase substrate binding" evidence="6">
    <location>
        <begin position="192"/>
        <end position="312"/>
    </location>
</feature>
<dbReference type="OrthoDB" id="16820at2759"/>
<proteinExistence type="predicted"/>
<evidence type="ECO:0000259" key="5">
    <source>
        <dbReference type="Pfam" id="PF01494"/>
    </source>
</evidence>
<dbReference type="Pfam" id="PF22607">
    <property type="entry name" value="FAD_binding-like"/>
    <property type="match status" value="1"/>
</dbReference>
<organism evidence="7 8">
    <name type="scientific">Gomphillus americanus</name>
    <dbReference type="NCBI Taxonomy" id="1940652"/>
    <lineage>
        <taxon>Eukaryota</taxon>
        <taxon>Fungi</taxon>
        <taxon>Dikarya</taxon>
        <taxon>Ascomycota</taxon>
        <taxon>Pezizomycotina</taxon>
        <taxon>Lecanoromycetes</taxon>
        <taxon>OSLEUM clade</taxon>
        <taxon>Ostropomycetidae</taxon>
        <taxon>Ostropales</taxon>
        <taxon>Graphidaceae</taxon>
        <taxon>Gomphilloideae</taxon>
        <taxon>Gomphillus</taxon>
    </lineage>
</organism>
<evidence type="ECO:0000259" key="6">
    <source>
        <dbReference type="Pfam" id="PF22607"/>
    </source>
</evidence>
<sequence>MHSEKHWDVIIAGGSLAGLVYGIILKRQGYSVCILERAESSIRLSKAAGIGIAANGQKFLEQYDLLHQTNPLGFPVSGSANYHPNGKLKSQLTKSFRLSTWDALYYRLRANFDGYTSQFGKAPDALPGDGESFYATGNRVTNFSVVGDTVEVICEDLNSLKQRKHQCAMLIGADGLNSTIKRVLVPQTKMTYSGYVMWRGTVPISKLSSTSRSGLERLRAFILPNNIGYVVVLILKNSYGIPGEWGTLEDEERHVNFVWYEHATDEILVDSDGHKHRTTLPRGKMLTERWAAQVEKARYMPSAIREICEKIEDHSSRQ</sequence>
<dbReference type="Gene3D" id="3.30.9.60">
    <property type="match status" value="1"/>
</dbReference>
<keyword evidence="1" id="KW-0285">Flavoprotein</keyword>
<feature type="transmembrane region" description="Helical" evidence="4">
    <location>
        <begin position="6"/>
        <end position="25"/>
    </location>
</feature>
<gene>
    <name evidence="7" type="ORF">GOMPHAMPRED_003262</name>
</gene>
<dbReference type="Gene3D" id="3.50.50.60">
    <property type="entry name" value="FAD/NAD(P)-binding domain"/>
    <property type="match status" value="1"/>
</dbReference>
<feature type="domain" description="FAD-binding" evidence="5">
    <location>
        <begin position="8"/>
        <end position="50"/>
    </location>
</feature>
<comment type="caution">
    <text evidence="7">The sequence shown here is derived from an EMBL/GenBank/DDBJ whole genome shotgun (WGS) entry which is preliminary data.</text>
</comment>
<protein>
    <recommendedName>
        <fullName evidence="9">FAD-binding domain-containing protein</fullName>
    </recommendedName>
</protein>
<dbReference type="SUPFAM" id="SSF54373">
    <property type="entry name" value="FAD-linked reductases, C-terminal domain"/>
    <property type="match status" value="1"/>
</dbReference>
<dbReference type="InterPro" id="IPR053212">
    <property type="entry name" value="DHP_3-monooxygenase"/>
</dbReference>
<dbReference type="EMBL" id="CAJPDQ010000002">
    <property type="protein sequence ID" value="CAF9905564.1"/>
    <property type="molecule type" value="Genomic_DNA"/>
</dbReference>
<keyword evidence="2" id="KW-0274">FAD</keyword>
<evidence type="ECO:0000256" key="2">
    <source>
        <dbReference type="ARBA" id="ARBA00022827"/>
    </source>
</evidence>
<keyword evidence="4" id="KW-0472">Membrane</keyword>
<keyword evidence="3" id="KW-0560">Oxidoreductase</keyword>
<dbReference type="InterPro" id="IPR002938">
    <property type="entry name" value="FAD-bd"/>
</dbReference>
<evidence type="ECO:0000256" key="1">
    <source>
        <dbReference type="ARBA" id="ARBA00022630"/>
    </source>
</evidence>
<dbReference type="PANTHER" id="PTHR47469:SF2">
    <property type="entry name" value="OS06G0597600 PROTEIN"/>
    <property type="match status" value="1"/>
</dbReference>
<keyword evidence="4" id="KW-0812">Transmembrane</keyword>
<dbReference type="AlphaFoldDB" id="A0A8H3EHX4"/>
<evidence type="ECO:0000256" key="4">
    <source>
        <dbReference type="SAM" id="Phobius"/>
    </source>
</evidence>